<dbReference type="PANTHER" id="PTHR46481:SF4">
    <property type="entry name" value="ZINC FINGER BED DOMAIN-CONTAINING PROTEIN 4"/>
    <property type="match status" value="1"/>
</dbReference>
<comment type="caution">
    <text evidence="1">The sequence shown here is derived from an EMBL/GenBank/DDBJ whole genome shotgun (WGS) entry which is preliminary data.</text>
</comment>
<dbReference type="SUPFAM" id="SSF53098">
    <property type="entry name" value="Ribonuclease H-like"/>
    <property type="match status" value="1"/>
</dbReference>
<organism evidence="1 2">
    <name type="scientific">Patella caerulea</name>
    <name type="common">Rayed Mediterranean limpet</name>
    <dbReference type="NCBI Taxonomy" id="87958"/>
    <lineage>
        <taxon>Eukaryota</taxon>
        <taxon>Metazoa</taxon>
        <taxon>Spiralia</taxon>
        <taxon>Lophotrochozoa</taxon>
        <taxon>Mollusca</taxon>
        <taxon>Gastropoda</taxon>
        <taxon>Patellogastropoda</taxon>
        <taxon>Patelloidea</taxon>
        <taxon>Patellidae</taxon>
        <taxon>Patella</taxon>
    </lineage>
</organism>
<dbReference type="Proteomes" id="UP001347796">
    <property type="component" value="Unassembled WGS sequence"/>
</dbReference>
<sequence>MAVAVKEFAAFHVGCFAHTLKINSVSLLLARIRRIMNYFHRSTVAAAVFKEVQLPKHKLVIDVQTRWNSALDMTSRFLEQQPAVYAALTSKELRGKEKTCGQINFLEKKLET</sequence>
<accession>A0AAN8KCA4</accession>
<gene>
    <name evidence="1" type="ORF">SNE40_003837</name>
</gene>
<dbReference type="InterPro" id="IPR012337">
    <property type="entry name" value="RNaseH-like_sf"/>
</dbReference>
<evidence type="ECO:0000313" key="1">
    <source>
        <dbReference type="EMBL" id="KAK6192358.1"/>
    </source>
</evidence>
<keyword evidence="2" id="KW-1185">Reference proteome</keyword>
<dbReference type="EMBL" id="JAZGQO010000002">
    <property type="protein sequence ID" value="KAK6192358.1"/>
    <property type="molecule type" value="Genomic_DNA"/>
</dbReference>
<proteinExistence type="predicted"/>
<dbReference type="PANTHER" id="PTHR46481">
    <property type="entry name" value="ZINC FINGER BED DOMAIN-CONTAINING PROTEIN 4"/>
    <property type="match status" value="1"/>
</dbReference>
<evidence type="ECO:0000313" key="2">
    <source>
        <dbReference type="Proteomes" id="UP001347796"/>
    </source>
</evidence>
<dbReference type="AlphaFoldDB" id="A0AAN8KCA4"/>
<name>A0AAN8KCA4_PATCE</name>
<protein>
    <submittedName>
        <fullName evidence="1">Uncharacterized protein</fullName>
    </submittedName>
</protein>
<dbReference type="InterPro" id="IPR052035">
    <property type="entry name" value="ZnF_BED_domain_contain"/>
</dbReference>
<reference evidence="1 2" key="1">
    <citation type="submission" date="2024-01" db="EMBL/GenBank/DDBJ databases">
        <title>The genome of the rayed Mediterranean limpet Patella caerulea (Linnaeus, 1758).</title>
        <authorList>
            <person name="Anh-Thu Weber A."/>
            <person name="Halstead-Nussloch G."/>
        </authorList>
    </citation>
    <scope>NUCLEOTIDE SEQUENCE [LARGE SCALE GENOMIC DNA]</scope>
    <source>
        <strain evidence="1">AATW-2023a</strain>
        <tissue evidence="1">Whole specimen</tissue>
    </source>
</reference>